<dbReference type="EMBL" id="NKCI01000069">
    <property type="protein sequence ID" value="RSL59028.1"/>
    <property type="molecule type" value="Genomic_DNA"/>
</dbReference>
<keyword evidence="3" id="KW-1185">Reference proteome</keyword>
<accession>A0A428Q1C0</accession>
<feature type="compositionally biased region" description="Low complexity" evidence="1">
    <location>
        <begin position="50"/>
        <end position="62"/>
    </location>
</feature>
<gene>
    <name evidence="2" type="ORF">CEP54_007482</name>
</gene>
<dbReference type="OrthoDB" id="5413269at2759"/>
<protein>
    <submittedName>
        <fullName evidence="2">Uncharacterized protein</fullName>
    </submittedName>
</protein>
<proteinExistence type="predicted"/>
<sequence>MPTVDTGNDFTLDIATERDFIGLASFPNGTSSVPTTTFKPEHNNQTRFNPSTPTTSPTSTSSRLASSWTLPSFPGLPWRLYRN</sequence>
<feature type="compositionally biased region" description="Polar residues" evidence="1">
    <location>
        <begin position="27"/>
        <end position="38"/>
    </location>
</feature>
<comment type="caution">
    <text evidence="2">The sequence shown here is derived from an EMBL/GenBank/DDBJ whole genome shotgun (WGS) entry which is preliminary data.</text>
</comment>
<evidence type="ECO:0000256" key="1">
    <source>
        <dbReference type="SAM" id="MobiDB-lite"/>
    </source>
</evidence>
<evidence type="ECO:0000313" key="3">
    <source>
        <dbReference type="Proteomes" id="UP000288168"/>
    </source>
</evidence>
<name>A0A428Q1C0_9HYPO</name>
<feature type="region of interest" description="Disordered" evidence="1">
    <location>
        <begin position="26"/>
        <end position="74"/>
    </location>
</feature>
<dbReference type="AlphaFoldDB" id="A0A428Q1C0"/>
<reference evidence="2 3" key="1">
    <citation type="submission" date="2017-06" db="EMBL/GenBank/DDBJ databases">
        <title>Comparative genomic analysis of Ambrosia Fusariam Clade fungi.</title>
        <authorList>
            <person name="Stajich J.E."/>
            <person name="Carrillo J."/>
            <person name="Kijimoto T."/>
            <person name="Eskalen A."/>
            <person name="O'Donnell K."/>
            <person name="Kasson M."/>
        </authorList>
    </citation>
    <scope>NUCLEOTIDE SEQUENCE [LARGE SCALE GENOMIC DNA]</scope>
    <source>
        <strain evidence="2 3">NRRL62584</strain>
    </source>
</reference>
<dbReference type="Proteomes" id="UP000288168">
    <property type="component" value="Unassembled WGS sequence"/>
</dbReference>
<organism evidence="2 3">
    <name type="scientific">Fusarium duplospermum</name>
    <dbReference type="NCBI Taxonomy" id="1325734"/>
    <lineage>
        <taxon>Eukaryota</taxon>
        <taxon>Fungi</taxon>
        <taxon>Dikarya</taxon>
        <taxon>Ascomycota</taxon>
        <taxon>Pezizomycotina</taxon>
        <taxon>Sordariomycetes</taxon>
        <taxon>Hypocreomycetidae</taxon>
        <taxon>Hypocreales</taxon>
        <taxon>Nectriaceae</taxon>
        <taxon>Fusarium</taxon>
        <taxon>Fusarium solani species complex</taxon>
    </lineage>
</organism>
<evidence type="ECO:0000313" key="2">
    <source>
        <dbReference type="EMBL" id="RSL59028.1"/>
    </source>
</evidence>